<evidence type="ECO:0000313" key="6">
    <source>
        <dbReference type="Proteomes" id="UP000309673"/>
    </source>
</evidence>
<keyword evidence="5" id="KW-0067">ATP-binding</keyword>
<feature type="region of interest" description="Disordered" evidence="2">
    <location>
        <begin position="294"/>
        <end position="315"/>
    </location>
</feature>
<feature type="domain" description="Replicative helicase loading/DNA remodeling protein DnaB N-terminal winged helix" evidence="4">
    <location>
        <begin position="14"/>
        <end position="180"/>
    </location>
</feature>
<comment type="similarity">
    <text evidence="1">Belongs to the DnaB/DnaD family.</text>
</comment>
<reference evidence="5 6" key="1">
    <citation type="submission" date="2019-04" db="EMBL/GenBank/DDBJ databases">
        <title>Cohnella sp. nov., isolated from soil.</title>
        <authorList>
            <person name="Kim W."/>
        </authorList>
    </citation>
    <scope>NUCLEOTIDE SEQUENCE [LARGE SCALE GENOMIC DNA]</scope>
    <source>
        <strain evidence="5 6">CAU 1483</strain>
    </source>
</reference>
<evidence type="ECO:0000259" key="3">
    <source>
        <dbReference type="Pfam" id="PF07261"/>
    </source>
</evidence>
<organism evidence="5 6">
    <name type="scientific">Cohnella pontilimi</name>
    <dbReference type="NCBI Taxonomy" id="2564100"/>
    <lineage>
        <taxon>Bacteria</taxon>
        <taxon>Bacillati</taxon>
        <taxon>Bacillota</taxon>
        <taxon>Bacilli</taxon>
        <taxon>Bacillales</taxon>
        <taxon>Paenibacillaceae</taxon>
        <taxon>Cohnella</taxon>
    </lineage>
</organism>
<dbReference type="Pfam" id="PF25888">
    <property type="entry name" value="WHD_DnaB"/>
    <property type="match status" value="1"/>
</dbReference>
<dbReference type="Proteomes" id="UP000309673">
    <property type="component" value="Unassembled WGS sequence"/>
</dbReference>
<gene>
    <name evidence="5" type="ORF">E5161_17710</name>
</gene>
<keyword evidence="6" id="KW-1185">Reference proteome</keyword>
<keyword evidence="5" id="KW-0547">Nucleotide-binding</keyword>
<evidence type="ECO:0000313" key="5">
    <source>
        <dbReference type="EMBL" id="TJY39781.1"/>
    </source>
</evidence>
<name>A0A4U0F598_9BACL</name>
<proteinExistence type="inferred from homology"/>
<dbReference type="InterPro" id="IPR006343">
    <property type="entry name" value="DnaB/C_C"/>
</dbReference>
<feature type="compositionally biased region" description="Basic and acidic residues" evidence="2">
    <location>
        <begin position="473"/>
        <end position="497"/>
    </location>
</feature>
<dbReference type="RefSeq" id="WP_136779221.1">
    <property type="nucleotide sequence ID" value="NZ_SUPK01000009.1"/>
</dbReference>
<dbReference type="InterPro" id="IPR058660">
    <property type="entry name" value="WHD_DnaB"/>
</dbReference>
<dbReference type="GO" id="GO:0004386">
    <property type="term" value="F:helicase activity"/>
    <property type="evidence" value="ECO:0007669"/>
    <property type="project" value="UniProtKB-KW"/>
</dbReference>
<keyword evidence="5" id="KW-0378">Hydrolase</keyword>
<dbReference type="OrthoDB" id="2082007at2"/>
<dbReference type="Pfam" id="PF07261">
    <property type="entry name" value="DnaB_2"/>
    <property type="match status" value="1"/>
</dbReference>
<evidence type="ECO:0000259" key="4">
    <source>
        <dbReference type="Pfam" id="PF25888"/>
    </source>
</evidence>
<dbReference type="AlphaFoldDB" id="A0A4U0F598"/>
<protein>
    <submittedName>
        <fullName evidence="5">Helicase DnaB</fullName>
    </submittedName>
</protein>
<evidence type="ECO:0000256" key="2">
    <source>
        <dbReference type="SAM" id="MobiDB-lite"/>
    </source>
</evidence>
<sequence>MRVSNILEFTENHRFFVCREFALDGLKRKLLASLYQPMIGAFSAGLYHFLYHFIAEDSAGCTRPDSQRALFLGLGLEPNAAGRKTLIEAASRLEAVGLLQVFRHHNPLTEETLFEYALQSPLGASEFFSNLHLTLLLRDKIGKPALLELKRGFISEPPAELARFVNREEVTVPFYELFQIGTGPVDPELDSGWTETAPARESAQPPERIRHADMLLRFPRGAANRGLVERLGRAPESMAQLNFLAYKYDLDVPEICRLLDEDGIFGTDGTLLWDELNRRAHLIYRQDRKRDEERERFLSRGESRGHAESEDAGVEPEDAAVLLDVPERFQGTLTPERYNRMLRNEPYTRMLEKHFPGAVPDSFVRIFERIDLNYKLPEPVINVLAHYIFGMKHAQRLTHAFIDSIASNMLAKGIDTFEKAAAYIREQQKLNATLEKRRRGEADQPAGGSSRTKTQRRKPSIPVVGDAGPVREISPEEREKMRELARKLKGDHAPDHN</sequence>
<feature type="region of interest" description="Disordered" evidence="2">
    <location>
        <begin position="433"/>
        <end position="497"/>
    </location>
</feature>
<keyword evidence="5" id="KW-0347">Helicase</keyword>
<feature type="compositionally biased region" description="Basic and acidic residues" evidence="2">
    <location>
        <begin position="294"/>
        <end position="309"/>
    </location>
</feature>
<evidence type="ECO:0000256" key="1">
    <source>
        <dbReference type="ARBA" id="ARBA00093462"/>
    </source>
</evidence>
<dbReference type="EMBL" id="SUPK01000009">
    <property type="protein sequence ID" value="TJY39781.1"/>
    <property type="molecule type" value="Genomic_DNA"/>
</dbReference>
<feature type="domain" description="DnaB/C C-terminal" evidence="3">
    <location>
        <begin position="373"/>
        <end position="424"/>
    </location>
</feature>
<comment type="caution">
    <text evidence="5">The sequence shown here is derived from an EMBL/GenBank/DDBJ whole genome shotgun (WGS) entry which is preliminary data.</text>
</comment>
<accession>A0A4U0F598</accession>